<dbReference type="SFLD" id="SFLDS00019">
    <property type="entry name" value="Glutathione_Transferase_(cytos"/>
    <property type="match status" value="1"/>
</dbReference>
<dbReference type="PROSITE" id="PS50404">
    <property type="entry name" value="GST_NTER"/>
    <property type="match status" value="1"/>
</dbReference>
<dbReference type="PANTHER" id="PTHR43917:SF8">
    <property type="entry name" value="GH16740P-RELATED"/>
    <property type="match status" value="1"/>
</dbReference>
<protein>
    <recommendedName>
        <fullName evidence="7">Glutathione S-transferase</fullName>
    </recommendedName>
</protein>
<evidence type="ECO:0008006" key="7">
    <source>
        <dbReference type="Google" id="ProtNLM"/>
    </source>
</evidence>
<dbReference type="AlphaFoldDB" id="A0A7S2S046"/>
<accession>A0A7S2S046</accession>
<evidence type="ECO:0000259" key="4">
    <source>
        <dbReference type="PROSITE" id="PS50404"/>
    </source>
</evidence>
<comment type="subcellular location">
    <subcellularLocation>
        <location evidence="1">Cytoplasm</location>
    </subcellularLocation>
</comment>
<sequence length="239" mass="27485">MGKMVRVMGTMMSQPTRAVLWTCQLMDVPVEFQIVDVSKGEHLTKEYLSINPTAKFPILKDGDFCLWESHAIMRYVAQKHIKAVDHLYPLDLQLRGKVDQWLDWKHSFLRPGAAGIVRRLVMSKLMKDISNHSMRYDLVEIPEEREARLLNQSLQVMEQQLSKTTYIAHSSSFTLADIALTTEIEQLSLLPCDQPPPFGSDLSTYPNIKRWLDAMRKVEGHERVHETLNKAIAKTHSKT</sequence>
<evidence type="ECO:0000256" key="1">
    <source>
        <dbReference type="ARBA" id="ARBA00004496"/>
    </source>
</evidence>
<dbReference type="InterPro" id="IPR004046">
    <property type="entry name" value="GST_C"/>
</dbReference>
<evidence type="ECO:0000256" key="3">
    <source>
        <dbReference type="RuleBase" id="RU003494"/>
    </source>
</evidence>
<dbReference type="Pfam" id="PF02798">
    <property type="entry name" value="GST_N"/>
    <property type="match status" value="1"/>
</dbReference>
<dbReference type="SUPFAM" id="SSF52833">
    <property type="entry name" value="Thioredoxin-like"/>
    <property type="match status" value="1"/>
</dbReference>
<dbReference type="SUPFAM" id="SSF47616">
    <property type="entry name" value="GST C-terminal domain-like"/>
    <property type="match status" value="1"/>
</dbReference>
<reference evidence="6" key="1">
    <citation type="submission" date="2021-01" db="EMBL/GenBank/DDBJ databases">
        <authorList>
            <person name="Corre E."/>
            <person name="Pelletier E."/>
            <person name="Niang G."/>
            <person name="Scheremetjew M."/>
            <person name="Finn R."/>
            <person name="Kale V."/>
            <person name="Holt S."/>
            <person name="Cochrane G."/>
            <person name="Meng A."/>
            <person name="Brown T."/>
            <person name="Cohen L."/>
        </authorList>
    </citation>
    <scope>NUCLEOTIDE SEQUENCE</scope>
    <source>
        <strain evidence="6">NY070348D</strain>
    </source>
</reference>
<keyword evidence="2" id="KW-0963">Cytoplasm</keyword>
<dbReference type="PROSITE" id="PS50405">
    <property type="entry name" value="GST_CTER"/>
    <property type="match status" value="1"/>
</dbReference>
<dbReference type="SFLD" id="SFLDG00358">
    <property type="entry name" value="Main_(cytGST)"/>
    <property type="match status" value="1"/>
</dbReference>
<organism evidence="6">
    <name type="scientific">Mucochytrium quahogii</name>
    <dbReference type="NCBI Taxonomy" id="96639"/>
    <lineage>
        <taxon>Eukaryota</taxon>
        <taxon>Sar</taxon>
        <taxon>Stramenopiles</taxon>
        <taxon>Bigyra</taxon>
        <taxon>Labyrinthulomycetes</taxon>
        <taxon>Thraustochytrida</taxon>
        <taxon>Thraustochytriidae</taxon>
        <taxon>Mucochytrium</taxon>
    </lineage>
</organism>
<dbReference type="Gene3D" id="1.20.1050.10">
    <property type="match status" value="1"/>
</dbReference>
<proteinExistence type="inferred from homology"/>
<feature type="domain" description="GST C-terminal" evidence="5">
    <location>
        <begin position="91"/>
        <end position="239"/>
    </location>
</feature>
<dbReference type="InterPro" id="IPR051369">
    <property type="entry name" value="GST_Theta"/>
</dbReference>
<dbReference type="InterPro" id="IPR036249">
    <property type="entry name" value="Thioredoxin-like_sf"/>
</dbReference>
<name>A0A7S2S046_9STRA</name>
<dbReference type="PANTHER" id="PTHR43917">
    <property type="match status" value="1"/>
</dbReference>
<feature type="domain" description="GST N-terminal" evidence="4">
    <location>
        <begin position="3"/>
        <end position="84"/>
    </location>
</feature>
<dbReference type="InterPro" id="IPR010987">
    <property type="entry name" value="Glutathione-S-Trfase_C-like"/>
</dbReference>
<dbReference type="GO" id="GO:0005737">
    <property type="term" value="C:cytoplasm"/>
    <property type="evidence" value="ECO:0007669"/>
    <property type="project" value="UniProtKB-SubCell"/>
</dbReference>
<dbReference type="Gene3D" id="3.40.30.10">
    <property type="entry name" value="Glutaredoxin"/>
    <property type="match status" value="1"/>
</dbReference>
<dbReference type="InterPro" id="IPR004045">
    <property type="entry name" value="Glutathione_S-Trfase_N"/>
</dbReference>
<evidence type="ECO:0000256" key="2">
    <source>
        <dbReference type="ARBA" id="ARBA00022490"/>
    </source>
</evidence>
<dbReference type="InterPro" id="IPR036282">
    <property type="entry name" value="Glutathione-S-Trfase_C_sf"/>
</dbReference>
<gene>
    <name evidence="6" type="ORF">QSP1433_LOCUS8878</name>
</gene>
<dbReference type="InterPro" id="IPR040079">
    <property type="entry name" value="Glutathione_S-Trfase"/>
</dbReference>
<dbReference type="EMBL" id="HBHK01014137">
    <property type="protein sequence ID" value="CAD9685656.1"/>
    <property type="molecule type" value="Transcribed_RNA"/>
</dbReference>
<evidence type="ECO:0000313" key="6">
    <source>
        <dbReference type="EMBL" id="CAD9685656.1"/>
    </source>
</evidence>
<dbReference type="Pfam" id="PF00043">
    <property type="entry name" value="GST_C"/>
    <property type="match status" value="1"/>
</dbReference>
<comment type="similarity">
    <text evidence="3">Belongs to the GST superfamily.</text>
</comment>
<evidence type="ECO:0000259" key="5">
    <source>
        <dbReference type="PROSITE" id="PS50405"/>
    </source>
</evidence>